<dbReference type="InterPro" id="IPR000843">
    <property type="entry name" value="HTH_LacI"/>
</dbReference>
<evidence type="ECO:0000256" key="2">
    <source>
        <dbReference type="ARBA" id="ARBA00023125"/>
    </source>
</evidence>
<dbReference type="GO" id="GO:0000976">
    <property type="term" value="F:transcription cis-regulatory region binding"/>
    <property type="evidence" value="ECO:0007669"/>
    <property type="project" value="TreeGrafter"/>
</dbReference>
<dbReference type="KEGG" id="amaq:GO499_14140"/>
<dbReference type="Pfam" id="PF13407">
    <property type="entry name" value="Peripla_BP_4"/>
    <property type="match status" value="1"/>
</dbReference>
<dbReference type="PANTHER" id="PTHR30146">
    <property type="entry name" value="LACI-RELATED TRANSCRIPTIONAL REPRESSOR"/>
    <property type="match status" value="1"/>
</dbReference>
<protein>
    <submittedName>
        <fullName evidence="5">Substrate-binding domain-containing protein</fullName>
    </submittedName>
</protein>
<dbReference type="Proteomes" id="UP000464495">
    <property type="component" value="Chromosome"/>
</dbReference>
<gene>
    <name evidence="5" type="ORF">GO499_14140</name>
</gene>
<evidence type="ECO:0000256" key="1">
    <source>
        <dbReference type="ARBA" id="ARBA00023015"/>
    </source>
</evidence>
<dbReference type="PANTHER" id="PTHR30146:SF152">
    <property type="entry name" value="TRANSCRIPTIONAL REGULATORY PROTEIN"/>
    <property type="match status" value="1"/>
</dbReference>
<dbReference type="SUPFAM" id="SSF47413">
    <property type="entry name" value="lambda repressor-like DNA-binding domains"/>
    <property type="match status" value="1"/>
</dbReference>
<dbReference type="Pfam" id="PF00356">
    <property type="entry name" value="LacI"/>
    <property type="match status" value="1"/>
</dbReference>
<dbReference type="SUPFAM" id="SSF53822">
    <property type="entry name" value="Periplasmic binding protein-like I"/>
    <property type="match status" value="1"/>
</dbReference>
<dbReference type="AlphaFoldDB" id="A0A6P1T0H1"/>
<organism evidence="5 6">
    <name type="scientific">Algicella marina</name>
    <dbReference type="NCBI Taxonomy" id="2683284"/>
    <lineage>
        <taxon>Bacteria</taxon>
        <taxon>Pseudomonadati</taxon>
        <taxon>Pseudomonadota</taxon>
        <taxon>Alphaproteobacteria</taxon>
        <taxon>Rhodobacterales</taxon>
        <taxon>Paracoccaceae</taxon>
        <taxon>Algicella</taxon>
    </lineage>
</organism>
<dbReference type="PROSITE" id="PS50932">
    <property type="entry name" value="HTH_LACI_2"/>
    <property type="match status" value="1"/>
</dbReference>
<dbReference type="InterPro" id="IPR025997">
    <property type="entry name" value="SBP_2_dom"/>
</dbReference>
<dbReference type="InterPro" id="IPR010982">
    <property type="entry name" value="Lambda_DNA-bd_dom_sf"/>
</dbReference>
<evidence type="ECO:0000256" key="3">
    <source>
        <dbReference type="ARBA" id="ARBA00023163"/>
    </source>
</evidence>
<keyword evidence="3" id="KW-0804">Transcription</keyword>
<evidence type="ECO:0000259" key="4">
    <source>
        <dbReference type="PROSITE" id="PS50932"/>
    </source>
</evidence>
<dbReference type="Gene3D" id="1.10.260.40">
    <property type="entry name" value="lambda repressor-like DNA-binding domains"/>
    <property type="match status" value="1"/>
</dbReference>
<evidence type="ECO:0000313" key="6">
    <source>
        <dbReference type="Proteomes" id="UP000464495"/>
    </source>
</evidence>
<dbReference type="CDD" id="cd06307">
    <property type="entry name" value="PBP1_sugar_binding"/>
    <property type="match status" value="1"/>
</dbReference>
<keyword evidence="1" id="KW-0805">Transcription regulation</keyword>
<accession>A0A6P1T0H1</accession>
<dbReference type="GO" id="GO:0003700">
    <property type="term" value="F:DNA-binding transcription factor activity"/>
    <property type="evidence" value="ECO:0007669"/>
    <property type="project" value="TreeGrafter"/>
</dbReference>
<keyword evidence="6" id="KW-1185">Reference proteome</keyword>
<evidence type="ECO:0000313" key="5">
    <source>
        <dbReference type="EMBL" id="QHQ36228.1"/>
    </source>
</evidence>
<dbReference type="CDD" id="cd01392">
    <property type="entry name" value="HTH_LacI"/>
    <property type="match status" value="1"/>
</dbReference>
<sequence length="340" mass="36994">MRPTAKDLAIAAGVSLATVDRVLNGRPGVKAKTVAKVNEAIAEIGFVRNLAAVNLARRRNYRFTFVLPRSEELFLKEILVRVQEAGVGFASEAVQLDVVRVDDHDAHGLAARLAGFTADILDGVALMAPETPQIRDAIGRLEERGIHTIPFISDQTNSEGRAFVGIDNRAAGATAGRLMGRFLGGRRGDILIIGDSMQARNSLERRLGFDRVVMEDFRGLRVLPSLESYGDDARTGAIVRQTLRDFPNVVGAYIMSSEARMPLQAIRAAGGDADMVIVAHERTEVTEAALLDGTLDAVITQDPGHLVRSAIRILKAQCDKRELVASQEKIRIEILLKDNL</sequence>
<dbReference type="Gene3D" id="3.40.50.2300">
    <property type="match status" value="2"/>
</dbReference>
<reference evidence="5 6" key="1">
    <citation type="submission" date="2019-12" db="EMBL/GenBank/DDBJ databases">
        <title>Complete genome sequence of Algicella marina strain 9Alg 56(T) isolated from the red alga Tichocarpus crinitus.</title>
        <authorList>
            <person name="Kim S.-G."/>
            <person name="Nedashkovskaya O.I."/>
        </authorList>
    </citation>
    <scope>NUCLEOTIDE SEQUENCE [LARGE SCALE GENOMIC DNA]</scope>
    <source>
        <strain evidence="5 6">9Alg 56</strain>
    </source>
</reference>
<dbReference type="SMART" id="SM00354">
    <property type="entry name" value="HTH_LACI"/>
    <property type="match status" value="1"/>
</dbReference>
<feature type="domain" description="HTH lacI-type" evidence="4">
    <location>
        <begin position="3"/>
        <end position="57"/>
    </location>
</feature>
<keyword evidence="2" id="KW-0238">DNA-binding</keyword>
<dbReference type="InterPro" id="IPR028082">
    <property type="entry name" value="Peripla_BP_I"/>
</dbReference>
<name>A0A6P1T0H1_9RHOB</name>
<dbReference type="EMBL" id="CP046620">
    <property type="protein sequence ID" value="QHQ36228.1"/>
    <property type="molecule type" value="Genomic_DNA"/>
</dbReference>
<proteinExistence type="predicted"/>
<dbReference type="RefSeq" id="WP_161862776.1">
    <property type="nucleotide sequence ID" value="NZ_CP046620.1"/>
</dbReference>